<sequence length="371" mass="41880">MTGNIPALLIEPRPEELHPDVDRTLAVNLTRLLTLGEANWFVSRGKGPREREICLWCRGPLHEKCEIITHMDGKCNNSWALSCFMEWINDQLDDVEAYKLSCPMCGVQFYHSRRDEGLRLGPTLRSEMPAAWFRVTLFCPEAIHQKAENGFPIIFMSSEQVATLPLWGRHKKLFEQINDIPVQIRQTGPYYSIDHCKYMASGKPSPSKSKRAFDTWVLINFGHNEFRMSPFLPDVANQILQDLLLAKGQRDCHSDVWTAVTAEPLMHAARQEGGLKAALEAFKPFDNTMEQMGLDAAAKIRGIIQRIERGQDTTSSASASALLPPSIHPFLLYGIYWKLLAVLGLPISESEDLESSHSEESEEAEGLNDEE</sequence>
<feature type="compositionally biased region" description="Acidic residues" evidence="1">
    <location>
        <begin position="360"/>
        <end position="371"/>
    </location>
</feature>
<dbReference type="SUPFAM" id="SSF57850">
    <property type="entry name" value="RING/U-box"/>
    <property type="match status" value="1"/>
</dbReference>
<dbReference type="VEuPathDB" id="FungiDB:Z518_08812"/>
<reference evidence="2 3" key="1">
    <citation type="submission" date="2015-01" db="EMBL/GenBank/DDBJ databases">
        <title>The Genome Sequence of Rhinocladiella mackenzie CBS 650.93.</title>
        <authorList>
            <consortium name="The Broad Institute Genomics Platform"/>
            <person name="Cuomo C."/>
            <person name="de Hoog S."/>
            <person name="Gorbushina A."/>
            <person name="Stielow B."/>
            <person name="Teixiera M."/>
            <person name="Abouelleil A."/>
            <person name="Chapman S.B."/>
            <person name="Priest M."/>
            <person name="Young S.K."/>
            <person name="Wortman J."/>
            <person name="Nusbaum C."/>
            <person name="Birren B."/>
        </authorList>
    </citation>
    <scope>NUCLEOTIDE SEQUENCE [LARGE SCALE GENOMIC DNA]</scope>
    <source>
        <strain evidence="2 3">CBS 650.93</strain>
    </source>
</reference>
<evidence type="ECO:0000313" key="2">
    <source>
        <dbReference type="EMBL" id="KIX02869.1"/>
    </source>
</evidence>
<dbReference type="GeneID" id="25296883"/>
<proteinExistence type="predicted"/>
<evidence type="ECO:0000313" key="3">
    <source>
        <dbReference type="Proteomes" id="UP000053617"/>
    </source>
</evidence>
<dbReference type="AlphaFoldDB" id="A0A0D2IAJ3"/>
<dbReference type="HOGENOM" id="CLU_746288_0_0_1"/>
<dbReference type="EMBL" id="KN847480">
    <property type="protein sequence ID" value="KIX02869.1"/>
    <property type="molecule type" value="Genomic_DNA"/>
</dbReference>
<dbReference type="Proteomes" id="UP000053617">
    <property type="component" value="Unassembled WGS sequence"/>
</dbReference>
<dbReference type="RefSeq" id="XP_013270005.1">
    <property type="nucleotide sequence ID" value="XM_013414551.1"/>
</dbReference>
<feature type="region of interest" description="Disordered" evidence="1">
    <location>
        <begin position="349"/>
        <end position="371"/>
    </location>
</feature>
<name>A0A0D2IAJ3_9EURO</name>
<organism evidence="2 3">
    <name type="scientific">Rhinocladiella mackenziei CBS 650.93</name>
    <dbReference type="NCBI Taxonomy" id="1442369"/>
    <lineage>
        <taxon>Eukaryota</taxon>
        <taxon>Fungi</taxon>
        <taxon>Dikarya</taxon>
        <taxon>Ascomycota</taxon>
        <taxon>Pezizomycotina</taxon>
        <taxon>Eurotiomycetes</taxon>
        <taxon>Chaetothyriomycetidae</taxon>
        <taxon>Chaetothyriales</taxon>
        <taxon>Herpotrichiellaceae</taxon>
        <taxon>Rhinocladiella</taxon>
    </lineage>
</organism>
<keyword evidence="3" id="KW-1185">Reference proteome</keyword>
<accession>A0A0D2IAJ3</accession>
<gene>
    <name evidence="2" type="ORF">Z518_08812</name>
</gene>
<dbReference type="OrthoDB" id="4119879at2759"/>
<evidence type="ECO:0000256" key="1">
    <source>
        <dbReference type="SAM" id="MobiDB-lite"/>
    </source>
</evidence>
<protein>
    <submittedName>
        <fullName evidence="2">Rhinocladiella mackenziei CBS 650.93 unplaced genomic scaffold supercont1.6, whole genome shotgun sequence</fullName>
    </submittedName>
</protein>